<dbReference type="InterPro" id="IPR017871">
    <property type="entry name" value="ABC_transporter-like_CS"/>
</dbReference>
<dbReference type="Proteomes" id="UP000606044">
    <property type="component" value="Unassembled WGS sequence"/>
</dbReference>
<gene>
    <name evidence="7" type="ORF">GCM10007301_05170</name>
</gene>
<keyword evidence="5 7" id="KW-0067">ATP-binding</keyword>
<proteinExistence type="inferred from homology"/>
<dbReference type="AlphaFoldDB" id="A0A917BLG4"/>
<dbReference type="CDD" id="cd03257">
    <property type="entry name" value="ABC_NikE_OppD_transporters"/>
    <property type="match status" value="1"/>
</dbReference>
<evidence type="ECO:0000256" key="4">
    <source>
        <dbReference type="ARBA" id="ARBA00022741"/>
    </source>
</evidence>
<organism evidence="7 8">
    <name type="scientific">Azorhizobium oxalatiphilum</name>
    <dbReference type="NCBI Taxonomy" id="980631"/>
    <lineage>
        <taxon>Bacteria</taxon>
        <taxon>Pseudomonadati</taxon>
        <taxon>Pseudomonadota</taxon>
        <taxon>Alphaproteobacteria</taxon>
        <taxon>Hyphomicrobiales</taxon>
        <taxon>Xanthobacteraceae</taxon>
        <taxon>Azorhizobium</taxon>
    </lineage>
</organism>
<evidence type="ECO:0000256" key="5">
    <source>
        <dbReference type="ARBA" id="ARBA00022840"/>
    </source>
</evidence>
<dbReference type="Gene3D" id="3.40.50.300">
    <property type="entry name" value="P-loop containing nucleotide triphosphate hydrolases"/>
    <property type="match status" value="1"/>
</dbReference>
<dbReference type="GO" id="GO:0016887">
    <property type="term" value="F:ATP hydrolysis activity"/>
    <property type="evidence" value="ECO:0007669"/>
    <property type="project" value="InterPro"/>
</dbReference>
<feature type="domain" description="ABC transporter" evidence="6">
    <location>
        <begin position="21"/>
        <end position="271"/>
    </location>
</feature>
<dbReference type="InterPro" id="IPR003593">
    <property type="entry name" value="AAA+_ATPase"/>
</dbReference>
<evidence type="ECO:0000313" key="8">
    <source>
        <dbReference type="Proteomes" id="UP000606044"/>
    </source>
</evidence>
<keyword evidence="4" id="KW-0547">Nucleotide-binding</keyword>
<dbReference type="PROSITE" id="PS50893">
    <property type="entry name" value="ABC_TRANSPORTER_2"/>
    <property type="match status" value="1"/>
</dbReference>
<evidence type="ECO:0000256" key="2">
    <source>
        <dbReference type="ARBA" id="ARBA00005417"/>
    </source>
</evidence>
<evidence type="ECO:0000256" key="3">
    <source>
        <dbReference type="ARBA" id="ARBA00022448"/>
    </source>
</evidence>
<dbReference type="RefSeq" id="WP_188575113.1">
    <property type="nucleotide sequence ID" value="NZ_BMCT01000001.1"/>
</dbReference>
<reference evidence="7" key="1">
    <citation type="journal article" date="2014" name="Int. J. Syst. Evol. Microbiol.">
        <title>Complete genome sequence of Corynebacterium casei LMG S-19264T (=DSM 44701T), isolated from a smear-ripened cheese.</title>
        <authorList>
            <consortium name="US DOE Joint Genome Institute (JGI-PGF)"/>
            <person name="Walter F."/>
            <person name="Albersmeier A."/>
            <person name="Kalinowski J."/>
            <person name="Ruckert C."/>
        </authorList>
    </citation>
    <scope>NUCLEOTIDE SEQUENCE</scope>
    <source>
        <strain evidence="7">CCM 7897</strain>
    </source>
</reference>
<sequence length="321" mass="35527">MSQIETGQTENSAEKKPYPLISVRNLSKHYALRSGWGFKPSVFKAVEDVSFEIMPNETLGLVGESGSGKSTIGRAVTMLNPPTSGVVAFEGTDLTQQSERQMRAMRKRMQMVFQDPYSALNPRMTVGDFVAEPLLIHDIAKTAAERKDIVAELFRKVGLEPRYMARFPHQFSGGQRQRICIARAIAVKPSFIVADEPIAALDVSIQAQVVNLLQDLQEELGLAYLFISHDLRMVRYLCHRVAVIWKGRIVEIAPSELLYGNPLHPYTRRLLSAVPVPDPAIERARTRLPQVSGLTEGPDCHALVEAEPGHYVAREALGGGA</sequence>
<dbReference type="GO" id="GO:0055085">
    <property type="term" value="P:transmembrane transport"/>
    <property type="evidence" value="ECO:0007669"/>
    <property type="project" value="UniProtKB-ARBA"/>
</dbReference>
<dbReference type="FunFam" id="3.40.50.300:FF:000016">
    <property type="entry name" value="Oligopeptide ABC transporter ATP-binding component"/>
    <property type="match status" value="1"/>
</dbReference>
<dbReference type="Pfam" id="PF08352">
    <property type="entry name" value="oligo_HPY"/>
    <property type="match status" value="1"/>
</dbReference>
<dbReference type="GO" id="GO:0005886">
    <property type="term" value="C:plasma membrane"/>
    <property type="evidence" value="ECO:0007669"/>
    <property type="project" value="UniProtKB-SubCell"/>
</dbReference>
<accession>A0A917BLG4</accession>
<dbReference type="InterPro" id="IPR027417">
    <property type="entry name" value="P-loop_NTPase"/>
</dbReference>
<evidence type="ECO:0000313" key="7">
    <source>
        <dbReference type="EMBL" id="GGF48894.1"/>
    </source>
</evidence>
<comment type="similarity">
    <text evidence="2">Belongs to the ABC transporter superfamily.</text>
</comment>
<protein>
    <submittedName>
        <fullName evidence="7">Dipeptide/oligopeptide/nickel ABC transporter ATP-binding protein</fullName>
    </submittedName>
</protein>
<dbReference type="PANTHER" id="PTHR43776:SF7">
    <property type="entry name" value="D,D-DIPEPTIDE TRANSPORT ATP-BINDING PROTEIN DDPF-RELATED"/>
    <property type="match status" value="1"/>
</dbReference>
<dbReference type="GO" id="GO:0015833">
    <property type="term" value="P:peptide transport"/>
    <property type="evidence" value="ECO:0007669"/>
    <property type="project" value="InterPro"/>
</dbReference>
<dbReference type="SUPFAM" id="SSF52540">
    <property type="entry name" value="P-loop containing nucleoside triphosphate hydrolases"/>
    <property type="match status" value="1"/>
</dbReference>
<dbReference type="SMART" id="SM00382">
    <property type="entry name" value="AAA"/>
    <property type="match status" value="1"/>
</dbReference>
<evidence type="ECO:0000259" key="6">
    <source>
        <dbReference type="PROSITE" id="PS50893"/>
    </source>
</evidence>
<dbReference type="PANTHER" id="PTHR43776">
    <property type="entry name" value="TRANSPORT ATP-BINDING PROTEIN"/>
    <property type="match status" value="1"/>
</dbReference>
<comment type="subcellular location">
    <subcellularLocation>
        <location evidence="1">Cell inner membrane</location>
        <topology evidence="1">Peripheral membrane protein</topology>
    </subcellularLocation>
</comment>
<evidence type="ECO:0000256" key="1">
    <source>
        <dbReference type="ARBA" id="ARBA00004417"/>
    </source>
</evidence>
<dbReference type="InterPro" id="IPR013563">
    <property type="entry name" value="Oligopep_ABC_C"/>
</dbReference>
<reference evidence="7" key="2">
    <citation type="submission" date="2020-09" db="EMBL/GenBank/DDBJ databases">
        <authorList>
            <person name="Sun Q."/>
            <person name="Sedlacek I."/>
        </authorList>
    </citation>
    <scope>NUCLEOTIDE SEQUENCE</scope>
    <source>
        <strain evidence="7">CCM 7897</strain>
    </source>
</reference>
<dbReference type="Pfam" id="PF00005">
    <property type="entry name" value="ABC_tran"/>
    <property type="match status" value="1"/>
</dbReference>
<dbReference type="PROSITE" id="PS00211">
    <property type="entry name" value="ABC_TRANSPORTER_1"/>
    <property type="match status" value="1"/>
</dbReference>
<dbReference type="EMBL" id="BMCT01000001">
    <property type="protein sequence ID" value="GGF48894.1"/>
    <property type="molecule type" value="Genomic_DNA"/>
</dbReference>
<dbReference type="InterPro" id="IPR050319">
    <property type="entry name" value="ABC_transp_ATP-bind"/>
</dbReference>
<keyword evidence="8" id="KW-1185">Reference proteome</keyword>
<comment type="caution">
    <text evidence="7">The sequence shown here is derived from an EMBL/GenBank/DDBJ whole genome shotgun (WGS) entry which is preliminary data.</text>
</comment>
<name>A0A917BLG4_9HYPH</name>
<dbReference type="GO" id="GO:0005524">
    <property type="term" value="F:ATP binding"/>
    <property type="evidence" value="ECO:0007669"/>
    <property type="project" value="UniProtKB-KW"/>
</dbReference>
<dbReference type="InterPro" id="IPR003439">
    <property type="entry name" value="ABC_transporter-like_ATP-bd"/>
</dbReference>
<keyword evidence="3" id="KW-0813">Transport</keyword>